<evidence type="ECO:0000256" key="1">
    <source>
        <dbReference type="ARBA" id="ARBA00009817"/>
    </source>
</evidence>
<name>A0A4W5NDB4_9TELE</name>
<keyword evidence="2" id="KW-0175">Coiled coil</keyword>
<organism evidence="3 4">
    <name type="scientific">Hucho hucho</name>
    <name type="common">huchen</name>
    <dbReference type="NCBI Taxonomy" id="62062"/>
    <lineage>
        <taxon>Eukaryota</taxon>
        <taxon>Metazoa</taxon>
        <taxon>Chordata</taxon>
        <taxon>Craniata</taxon>
        <taxon>Vertebrata</taxon>
        <taxon>Euteleostomi</taxon>
        <taxon>Actinopterygii</taxon>
        <taxon>Neopterygii</taxon>
        <taxon>Teleostei</taxon>
        <taxon>Protacanthopterygii</taxon>
        <taxon>Salmoniformes</taxon>
        <taxon>Salmonidae</taxon>
        <taxon>Salmoninae</taxon>
        <taxon>Hucho</taxon>
    </lineage>
</organism>
<dbReference type="Gene3D" id="3.20.80.10">
    <property type="entry name" value="Regulatory factor, effector binding domain"/>
    <property type="match status" value="1"/>
</dbReference>
<dbReference type="GO" id="GO:0020037">
    <property type="term" value="F:heme binding"/>
    <property type="evidence" value="ECO:0007669"/>
    <property type="project" value="TreeGrafter"/>
</dbReference>
<comment type="similarity">
    <text evidence="1">Belongs to the HEBP family.</text>
</comment>
<dbReference type="InterPro" id="IPR011256">
    <property type="entry name" value="Reg_factor_effector_dom_sf"/>
</dbReference>
<reference evidence="3" key="3">
    <citation type="submission" date="2025-09" db="UniProtKB">
        <authorList>
            <consortium name="Ensembl"/>
        </authorList>
    </citation>
    <scope>IDENTIFICATION</scope>
</reference>
<proteinExistence type="inferred from homology"/>
<dbReference type="SUPFAM" id="SSF55136">
    <property type="entry name" value="Probable bacterial effector-binding domain"/>
    <property type="match status" value="1"/>
</dbReference>
<dbReference type="STRING" id="62062.ENSHHUP00000048897"/>
<sequence length="240" mass="27832">MKHLLTTFISRKNGNYIASTFTHLWFRRSCEYQVLNDNDYRTDQKPPTMLKTIGQALFSTTLQNPKFTPNEENKAPDYEVRTYQTTNWVSTTLTGMEQQAAISTGFRRLFNYIQGNNHNKENVEMTAPVTCLVDPGAGPACETTFTVSFYIPEEHQANPPLPSDPEVFLESRKEFTVFVRTYGGFTNMQKSREELLNLLESLQRDGARYKDMPYYVCGYDSPFKLVNRRNEVWILQKTEL</sequence>
<dbReference type="GeneTree" id="ENSGT00940000160412"/>
<keyword evidence="4" id="KW-1185">Reference proteome</keyword>
<evidence type="ECO:0000313" key="3">
    <source>
        <dbReference type="Ensembl" id="ENSHHUP00000048897.1"/>
    </source>
</evidence>
<evidence type="ECO:0000256" key="2">
    <source>
        <dbReference type="SAM" id="Coils"/>
    </source>
</evidence>
<dbReference type="AlphaFoldDB" id="A0A4W5NDB4"/>
<protein>
    <submittedName>
        <fullName evidence="3">Heme binding protein 2</fullName>
    </submittedName>
</protein>
<dbReference type="FunFam" id="3.20.80.10:FF:000002">
    <property type="entry name" value="Heme-binding protein 2"/>
    <property type="match status" value="1"/>
</dbReference>
<dbReference type="Proteomes" id="UP000314982">
    <property type="component" value="Unassembled WGS sequence"/>
</dbReference>
<dbReference type="Pfam" id="PF04832">
    <property type="entry name" value="SOUL"/>
    <property type="match status" value="1"/>
</dbReference>
<dbReference type="Ensembl" id="ENSHHUT00000050673.1">
    <property type="protein sequence ID" value="ENSHHUP00000048897.1"/>
    <property type="gene ID" value="ENSHHUG00000029633.1"/>
</dbReference>
<accession>A0A4W5NDB4</accession>
<evidence type="ECO:0000313" key="4">
    <source>
        <dbReference type="Proteomes" id="UP000314982"/>
    </source>
</evidence>
<dbReference type="InterPro" id="IPR006917">
    <property type="entry name" value="SOUL_heme-bd"/>
</dbReference>
<reference evidence="3" key="2">
    <citation type="submission" date="2025-08" db="UniProtKB">
        <authorList>
            <consortium name="Ensembl"/>
        </authorList>
    </citation>
    <scope>IDENTIFICATION</scope>
</reference>
<dbReference type="GO" id="GO:0005737">
    <property type="term" value="C:cytoplasm"/>
    <property type="evidence" value="ECO:0007669"/>
    <property type="project" value="TreeGrafter"/>
</dbReference>
<reference evidence="4" key="1">
    <citation type="submission" date="2018-06" db="EMBL/GenBank/DDBJ databases">
        <title>Genome assembly of Danube salmon.</title>
        <authorList>
            <person name="Macqueen D.J."/>
            <person name="Gundappa M.K."/>
        </authorList>
    </citation>
    <scope>NUCLEOTIDE SEQUENCE [LARGE SCALE GENOMIC DNA]</scope>
</reference>
<feature type="coiled-coil region" evidence="2">
    <location>
        <begin position="185"/>
        <end position="212"/>
    </location>
</feature>
<dbReference type="PANTHER" id="PTHR11220">
    <property type="entry name" value="HEME-BINDING PROTEIN-RELATED"/>
    <property type="match status" value="1"/>
</dbReference>
<dbReference type="PANTHER" id="PTHR11220:SF69">
    <property type="entry name" value="HEME-BINDING PROTEIN 2"/>
    <property type="match status" value="1"/>
</dbReference>